<name>A0A8S0X1A1_CYCAE</name>
<dbReference type="InterPro" id="IPR001858">
    <property type="entry name" value="Phosphatidylethanolamine-bd_CS"/>
</dbReference>
<evidence type="ECO:0000313" key="3">
    <source>
        <dbReference type="EMBL" id="CAA7263968.1"/>
    </source>
</evidence>
<sequence length="210" mass="22870">MSDPLTKVTAALRSEQIIPDVIPESVKFSPSVLFSITWPLNGTEVVLGDKVERNLTLEEPQIKILPLLAPEGTGEPANGNKGGETSYTLVMTDPDAPSRADPKYGQWRHWIVTGVKLPAANAAETDGVYAVKTHAATTPYFPPGPPPGSGFHRYIFLLFEEPAEGISIPSDAVEHKAEPPTRRNWDALKFADTYKLKLAGANYFLTKATE</sequence>
<dbReference type="Pfam" id="PF01161">
    <property type="entry name" value="PBP"/>
    <property type="match status" value="1"/>
</dbReference>
<evidence type="ECO:0000256" key="2">
    <source>
        <dbReference type="SAM" id="MobiDB-lite"/>
    </source>
</evidence>
<evidence type="ECO:0008006" key="5">
    <source>
        <dbReference type="Google" id="ProtNLM"/>
    </source>
</evidence>
<reference evidence="3 4" key="1">
    <citation type="submission" date="2020-01" db="EMBL/GenBank/DDBJ databases">
        <authorList>
            <person name="Gupta K D."/>
        </authorList>
    </citation>
    <scope>NUCLEOTIDE SEQUENCE [LARGE SCALE GENOMIC DNA]</scope>
</reference>
<accession>A0A8S0X1A1</accession>
<comment type="caution">
    <text evidence="3">The sequence shown here is derived from an EMBL/GenBank/DDBJ whole genome shotgun (WGS) entry which is preliminary data.</text>
</comment>
<dbReference type="Proteomes" id="UP000467700">
    <property type="component" value="Unassembled WGS sequence"/>
</dbReference>
<dbReference type="PANTHER" id="PTHR11362">
    <property type="entry name" value="PHOSPHATIDYLETHANOLAMINE-BINDING PROTEIN"/>
    <property type="match status" value="1"/>
</dbReference>
<dbReference type="InterPro" id="IPR035810">
    <property type="entry name" value="PEBP_euk"/>
</dbReference>
<dbReference type="CDD" id="cd00866">
    <property type="entry name" value="PEBP_euk"/>
    <property type="match status" value="1"/>
</dbReference>
<dbReference type="GO" id="GO:0030162">
    <property type="term" value="P:regulation of proteolysis"/>
    <property type="evidence" value="ECO:0007669"/>
    <property type="project" value="TreeGrafter"/>
</dbReference>
<dbReference type="GO" id="GO:0030414">
    <property type="term" value="F:peptidase inhibitor activity"/>
    <property type="evidence" value="ECO:0007669"/>
    <property type="project" value="TreeGrafter"/>
</dbReference>
<gene>
    <name evidence="3" type="ORF">AAE3_LOCUS6203</name>
</gene>
<dbReference type="PROSITE" id="PS01220">
    <property type="entry name" value="PBP"/>
    <property type="match status" value="1"/>
</dbReference>
<dbReference type="SUPFAM" id="SSF49777">
    <property type="entry name" value="PEBP-like"/>
    <property type="match status" value="1"/>
</dbReference>
<keyword evidence="4" id="KW-1185">Reference proteome</keyword>
<evidence type="ECO:0000256" key="1">
    <source>
        <dbReference type="ARBA" id="ARBA00007091"/>
    </source>
</evidence>
<comment type="similarity">
    <text evidence="1">Belongs to the phosphatidylethanolamine-binding protein family.</text>
</comment>
<evidence type="ECO:0000313" key="4">
    <source>
        <dbReference type="Proteomes" id="UP000467700"/>
    </source>
</evidence>
<feature type="region of interest" description="Disordered" evidence="2">
    <location>
        <begin position="69"/>
        <end position="101"/>
    </location>
</feature>
<dbReference type="OrthoDB" id="2506647at2759"/>
<proteinExistence type="inferred from homology"/>
<dbReference type="InterPro" id="IPR008914">
    <property type="entry name" value="PEBP"/>
</dbReference>
<dbReference type="Gene3D" id="3.90.280.10">
    <property type="entry name" value="PEBP-like"/>
    <property type="match status" value="1"/>
</dbReference>
<dbReference type="PANTHER" id="PTHR11362:SF148">
    <property type="entry name" value="CARBOXYPEPTIDASE Y INHIBITOR"/>
    <property type="match status" value="1"/>
</dbReference>
<dbReference type="InterPro" id="IPR036610">
    <property type="entry name" value="PEBP-like_sf"/>
</dbReference>
<organism evidence="3 4">
    <name type="scientific">Cyclocybe aegerita</name>
    <name type="common">Black poplar mushroom</name>
    <name type="synonym">Agrocybe aegerita</name>
    <dbReference type="NCBI Taxonomy" id="1973307"/>
    <lineage>
        <taxon>Eukaryota</taxon>
        <taxon>Fungi</taxon>
        <taxon>Dikarya</taxon>
        <taxon>Basidiomycota</taxon>
        <taxon>Agaricomycotina</taxon>
        <taxon>Agaricomycetes</taxon>
        <taxon>Agaricomycetidae</taxon>
        <taxon>Agaricales</taxon>
        <taxon>Agaricineae</taxon>
        <taxon>Bolbitiaceae</taxon>
        <taxon>Cyclocybe</taxon>
    </lineage>
</organism>
<dbReference type="AlphaFoldDB" id="A0A8S0X1A1"/>
<dbReference type="EMBL" id="CACVBS010000042">
    <property type="protein sequence ID" value="CAA7263968.1"/>
    <property type="molecule type" value="Genomic_DNA"/>
</dbReference>
<protein>
    <recommendedName>
        <fullName evidence="5">Phosphatidylethanolamine-binding protein</fullName>
    </recommendedName>
</protein>
<dbReference type="GO" id="GO:0005543">
    <property type="term" value="F:phospholipid binding"/>
    <property type="evidence" value="ECO:0007669"/>
    <property type="project" value="TreeGrafter"/>
</dbReference>
<dbReference type="GO" id="GO:0046578">
    <property type="term" value="P:regulation of Ras protein signal transduction"/>
    <property type="evidence" value="ECO:0007669"/>
    <property type="project" value="TreeGrafter"/>
</dbReference>